<dbReference type="PANTHER" id="PTHR34555">
    <property type="entry name" value="INTEGRAL MEMBRANE HEMOLYSIN-III-LIKE PROTEIN"/>
    <property type="match status" value="1"/>
</dbReference>
<feature type="compositionally biased region" description="Polar residues" evidence="1">
    <location>
        <begin position="58"/>
        <end position="84"/>
    </location>
</feature>
<feature type="compositionally biased region" description="Polar residues" evidence="1">
    <location>
        <begin position="1"/>
        <end position="12"/>
    </location>
</feature>
<protein>
    <submittedName>
        <fullName evidence="2">Uncharacterized protein</fullName>
    </submittedName>
</protein>
<gene>
    <name evidence="2" type="ORF">GOP47_0013383</name>
</gene>
<keyword evidence="3" id="KW-1185">Reference proteome</keyword>
<evidence type="ECO:0000256" key="1">
    <source>
        <dbReference type="SAM" id="MobiDB-lite"/>
    </source>
</evidence>
<evidence type="ECO:0000313" key="3">
    <source>
        <dbReference type="Proteomes" id="UP000886520"/>
    </source>
</evidence>
<accession>A0A9D4UNY1</accession>
<name>A0A9D4UNY1_ADICA</name>
<proteinExistence type="predicted"/>
<feature type="region of interest" description="Disordered" evidence="1">
    <location>
        <begin position="53"/>
        <end position="88"/>
    </location>
</feature>
<dbReference type="PANTHER" id="PTHR34555:SF1">
    <property type="entry name" value="INTEGRAL MEMBRANE HEMOLYSIN-III-LIKE PROTEIN"/>
    <property type="match status" value="1"/>
</dbReference>
<dbReference type="EMBL" id="JABFUD020000013">
    <property type="protein sequence ID" value="KAI5071132.1"/>
    <property type="molecule type" value="Genomic_DNA"/>
</dbReference>
<reference evidence="2" key="1">
    <citation type="submission" date="2021-01" db="EMBL/GenBank/DDBJ databases">
        <title>Adiantum capillus-veneris genome.</title>
        <authorList>
            <person name="Fang Y."/>
            <person name="Liao Q."/>
        </authorList>
    </citation>
    <scope>NUCLEOTIDE SEQUENCE</scope>
    <source>
        <strain evidence="2">H3</strain>
        <tissue evidence="2">Leaf</tissue>
    </source>
</reference>
<organism evidence="2 3">
    <name type="scientific">Adiantum capillus-veneris</name>
    <name type="common">Maidenhair fern</name>
    <dbReference type="NCBI Taxonomy" id="13818"/>
    <lineage>
        <taxon>Eukaryota</taxon>
        <taxon>Viridiplantae</taxon>
        <taxon>Streptophyta</taxon>
        <taxon>Embryophyta</taxon>
        <taxon>Tracheophyta</taxon>
        <taxon>Polypodiopsida</taxon>
        <taxon>Polypodiidae</taxon>
        <taxon>Polypodiales</taxon>
        <taxon>Pteridineae</taxon>
        <taxon>Pteridaceae</taxon>
        <taxon>Vittarioideae</taxon>
        <taxon>Adiantum</taxon>
    </lineage>
</organism>
<dbReference type="AlphaFoldDB" id="A0A9D4UNY1"/>
<comment type="caution">
    <text evidence="2">The sequence shown here is derived from an EMBL/GenBank/DDBJ whole genome shotgun (WGS) entry which is preliminary data.</text>
</comment>
<evidence type="ECO:0000313" key="2">
    <source>
        <dbReference type="EMBL" id="KAI5071132.1"/>
    </source>
</evidence>
<dbReference type="OrthoDB" id="1925139at2759"/>
<sequence length="490" mass="52921">MAAPNTQLSPLQHHSKTSSTITSSFKSYSRIQSEVEREGFEVHKENVLALPCSRKNKPSATGEQFGSLQSESSAPSFTLQTGPSHTPRKTVLQSLLPSKSGAMLHGHVAQPLEQEAVRMKLTTSCEKTCLFGSGISEHQSIRAPSSSMSALLPPNMDKETRNAYKLCSEMFPQAYIPMSACLVTTSFHQTHEYNLSPCAMLEPTSHSIVGSIEVDAGDEAGNIKRLKYTSIGEDGTSMKSIGIQHSEQGFTSCCVIDGSRTRAAHETANSVCINDVGAFDWEAKSQGGHAVTSCGTSITAESSEAPSAIGLKLFATSVHVQMPKALSTFSEGGPSVPLTLEHCQQQAGSRIQKTPLFSDSYADADWGKFLALSATPIANDIATTNAKVLPFQQRFKQLQAFLKQCDEADQNGCLHALRSLPAAARSGHAVELETRAIRLSLEEGKEMKRMRLLNLNSTLRPPTLTPPTNIRGWKTALGSIHDGQLCQFLL</sequence>
<dbReference type="Proteomes" id="UP000886520">
    <property type="component" value="Chromosome 13"/>
</dbReference>
<feature type="region of interest" description="Disordered" evidence="1">
    <location>
        <begin position="1"/>
        <end position="23"/>
    </location>
</feature>